<evidence type="ECO:0000313" key="1">
    <source>
        <dbReference type="EMBL" id="SBQ51401.1"/>
    </source>
</evidence>
<reference evidence="1" key="1">
    <citation type="submission" date="2016-05" db="EMBL/GenBank/DDBJ databases">
        <authorList>
            <person name="Lavstsen T."/>
            <person name="Jespersen J.S."/>
        </authorList>
    </citation>
    <scope>NUCLEOTIDE SEQUENCE</scope>
    <source>
        <tissue evidence="1">Brain</tissue>
    </source>
</reference>
<feature type="non-terminal residue" evidence="1">
    <location>
        <position position="66"/>
    </location>
</feature>
<dbReference type="AlphaFoldDB" id="A0A1A8EXZ8"/>
<organism evidence="1">
    <name type="scientific">Nothobranchius korthausae</name>
    <dbReference type="NCBI Taxonomy" id="1143690"/>
    <lineage>
        <taxon>Eukaryota</taxon>
        <taxon>Metazoa</taxon>
        <taxon>Chordata</taxon>
        <taxon>Craniata</taxon>
        <taxon>Vertebrata</taxon>
        <taxon>Euteleostomi</taxon>
        <taxon>Actinopterygii</taxon>
        <taxon>Neopterygii</taxon>
        <taxon>Teleostei</taxon>
        <taxon>Neoteleostei</taxon>
        <taxon>Acanthomorphata</taxon>
        <taxon>Ovalentaria</taxon>
        <taxon>Atherinomorphae</taxon>
        <taxon>Cyprinodontiformes</taxon>
        <taxon>Nothobranchiidae</taxon>
        <taxon>Nothobranchius</taxon>
    </lineage>
</organism>
<dbReference type="EMBL" id="HAEB01004874">
    <property type="protein sequence ID" value="SBQ51401.1"/>
    <property type="molecule type" value="Transcribed_RNA"/>
</dbReference>
<feature type="non-terminal residue" evidence="1">
    <location>
        <position position="1"/>
    </location>
</feature>
<name>A0A1A8EXZ8_9TELE</name>
<sequence length="66" mass="8128">SWQHKNRSSVIRINEGQDLPHHTQPYMQTARWRLAVYTQITKLTRSLDWRRRRTYCGSFRSRLINR</sequence>
<proteinExistence type="predicted"/>
<reference evidence="1" key="2">
    <citation type="submission" date="2016-06" db="EMBL/GenBank/DDBJ databases">
        <title>The genome of a short-lived fish provides insights into sex chromosome evolution and the genetic control of aging.</title>
        <authorList>
            <person name="Reichwald K."/>
            <person name="Felder M."/>
            <person name="Petzold A."/>
            <person name="Koch P."/>
            <person name="Groth M."/>
            <person name="Platzer M."/>
        </authorList>
    </citation>
    <scope>NUCLEOTIDE SEQUENCE</scope>
    <source>
        <tissue evidence="1">Brain</tissue>
    </source>
</reference>
<gene>
    <name evidence="1" type="primary">Nfu_g_1_020680</name>
</gene>
<protein>
    <submittedName>
        <fullName evidence="1">Uncharacterized protein</fullName>
    </submittedName>
</protein>
<accession>A0A1A8EXZ8</accession>